<feature type="domain" description="Valyl-tRNA synthetase tRNA-binding arm" evidence="11">
    <location>
        <begin position="837"/>
        <end position="898"/>
    </location>
</feature>
<dbReference type="InterPro" id="IPR010978">
    <property type="entry name" value="tRNA-bd_arm"/>
</dbReference>
<sequence length="898" mass="103128">MLNKELPKQYHPADYEEAIYARWEKSGFFNPDNLSGQPYAIMMPPPNVTGVLHLGHALENSLMDIMARYQRMNGKKVLLLPGTDHAAVATQAKVEKILIGQGVRNPRQELGREKLLEKIREYAEESKSTILKQIKKMGTSCDWSRLAYTFDKTRNRAVNEVFVKMYNDGLIYRGRRIINWDAKLQTTISDDEIVWQEEKAPFYYLKYGPFTIATARPETKFGDKYVVMHPDDKRYKKYKHGDKFDCEWINGKVTATVIKDEIIDMKFGSGVMTITPWHDLVDFEIAQRHNLSAEQIIDFNGKLMPIAGEFVGLDILTARPKIVEKLKAKGLMVKVEKNYLHRVAKGDRSQAAVEPQIKEQWFVDVNKIIPGKNKSLKDLMRQAVTTGHNGDEKQKVKITPERFEKTYLHWIDNLLDWCISRQIWWGHRVPVWYCGGRDKGKCLPECHWPIVSAEAPKECSVCGSKDLFQDEDTLDTWFSSGLWTFSTLGWPNKSLLPPFIKGGNKDLKTYHPTSWMQMGYEILFFWMARMILMSTYVLDQIPFHNVYIHGILRNEAGKKFSKSSGNNIDPLEVIAKFGTDALRLSVIAGIAPGNDSKFYEEKVEGARNLVNKLWNIARYILPNIEKGKINFSAGKLTMAEDWILNKLNVLIKDVTDDFNNYNFSSAGERLREFTWNDLADWYLEANKFENSSQRGQILYYILKNLLILWHPFAPFITEAVWQEMDKKELLMVEKWPTPLAPLVRGEKNDFAVIKNVIITIRNARAENKVEPARKIKAVIYAGKHAELFAAQTELIKSLRTGISELEIKVSGEKIAGAIYAAVGEIEIYLLGALDEVKEKVRLEKGIANLEKIIKANEGKLANKEFVDKAPEAVVEKERQKLKGWQAELKKIKEQIKHL</sequence>
<dbReference type="PRINTS" id="PR00986">
    <property type="entry name" value="TRNASYNTHVAL"/>
</dbReference>
<dbReference type="CDD" id="cd07962">
    <property type="entry name" value="Anticodon_Ia_Val"/>
    <property type="match status" value="1"/>
</dbReference>
<gene>
    <name evidence="8" type="primary">valS</name>
    <name evidence="12" type="ORF">A3D45_02360</name>
</gene>
<evidence type="ECO:0000256" key="4">
    <source>
        <dbReference type="ARBA" id="ARBA00022840"/>
    </source>
</evidence>
<dbReference type="FunFam" id="3.40.50.620:FF:000020">
    <property type="entry name" value="Valine--tRNA ligase, mitochondrial"/>
    <property type="match status" value="1"/>
</dbReference>
<feature type="short sequence motif" description="'HIGH' region" evidence="8">
    <location>
        <begin position="46"/>
        <end position="56"/>
    </location>
</feature>
<dbReference type="Pfam" id="PF08264">
    <property type="entry name" value="Anticodon_1"/>
    <property type="match status" value="1"/>
</dbReference>
<dbReference type="PANTHER" id="PTHR11946">
    <property type="entry name" value="VALYL-TRNA SYNTHETASES"/>
    <property type="match status" value="1"/>
</dbReference>
<dbReference type="GO" id="GO:0005524">
    <property type="term" value="F:ATP binding"/>
    <property type="evidence" value="ECO:0007669"/>
    <property type="project" value="UniProtKB-UniRule"/>
</dbReference>
<reference evidence="12 13" key="1">
    <citation type="journal article" date="2016" name="Nat. Commun.">
        <title>Thousands of microbial genomes shed light on interconnected biogeochemical processes in an aquifer system.</title>
        <authorList>
            <person name="Anantharaman K."/>
            <person name="Brown C.T."/>
            <person name="Hug L.A."/>
            <person name="Sharon I."/>
            <person name="Castelle C.J."/>
            <person name="Probst A.J."/>
            <person name="Thomas B.C."/>
            <person name="Singh A."/>
            <person name="Wilkins M.J."/>
            <person name="Karaoz U."/>
            <person name="Brodie E.L."/>
            <person name="Williams K.H."/>
            <person name="Hubbard S.S."/>
            <person name="Banfield J.F."/>
        </authorList>
    </citation>
    <scope>NUCLEOTIDE SEQUENCE [LARGE SCALE GENOMIC DNA]</scope>
</reference>
<dbReference type="SUPFAM" id="SSF50677">
    <property type="entry name" value="ValRS/IleRS/LeuRS editing domain"/>
    <property type="match status" value="1"/>
</dbReference>
<evidence type="ECO:0000259" key="10">
    <source>
        <dbReference type="Pfam" id="PF08264"/>
    </source>
</evidence>
<dbReference type="InterPro" id="IPR033705">
    <property type="entry name" value="Anticodon_Ia_Val"/>
</dbReference>
<dbReference type="Gene3D" id="1.10.287.380">
    <property type="entry name" value="Valyl-tRNA synthetase, C-terminal domain"/>
    <property type="match status" value="1"/>
</dbReference>
<comment type="catalytic activity">
    <reaction evidence="7 8">
        <text>tRNA(Val) + L-valine + ATP = L-valyl-tRNA(Val) + AMP + diphosphate</text>
        <dbReference type="Rhea" id="RHEA:10704"/>
        <dbReference type="Rhea" id="RHEA-COMP:9672"/>
        <dbReference type="Rhea" id="RHEA-COMP:9708"/>
        <dbReference type="ChEBI" id="CHEBI:30616"/>
        <dbReference type="ChEBI" id="CHEBI:33019"/>
        <dbReference type="ChEBI" id="CHEBI:57762"/>
        <dbReference type="ChEBI" id="CHEBI:78442"/>
        <dbReference type="ChEBI" id="CHEBI:78537"/>
        <dbReference type="ChEBI" id="CHEBI:456215"/>
        <dbReference type="EC" id="6.1.1.9"/>
    </reaction>
</comment>
<dbReference type="InterPro" id="IPR002300">
    <property type="entry name" value="aa-tRNA-synth_Ia"/>
</dbReference>
<dbReference type="InterPro" id="IPR009080">
    <property type="entry name" value="tRNAsynth_Ia_anticodon-bd"/>
</dbReference>
<comment type="domain">
    <text evidence="8">The C-terminal coiled-coil domain is crucial for aminoacylation activity.</text>
</comment>
<dbReference type="Gene3D" id="1.10.730.10">
    <property type="entry name" value="Isoleucyl-tRNA Synthetase, Domain 1"/>
    <property type="match status" value="1"/>
</dbReference>
<comment type="caution">
    <text evidence="12">The sequence shown here is derived from an EMBL/GenBank/DDBJ whole genome shotgun (WGS) entry which is preliminary data.</text>
</comment>
<dbReference type="GO" id="GO:0004832">
    <property type="term" value="F:valine-tRNA ligase activity"/>
    <property type="evidence" value="ECO:0007669"/>
    <property type="project" value="UniProtKB-UniRule"/>
</dbReference>
<dbReference type="NCBIfam" id="NF004349">
    <property type="entry name" value="PRK05729.1"/>
    <property type="match status" value="1"/>
</dbReference>
<keyword evidence="1 8" id="KW-0963">Cytoplasm</keyword>
<dbReference type="EMBL" id="MFFT01000003">
    <property type="protein sequence ID" value="OGF23575.1"/>
    <property type="molecule type" value="Genomic_DNA"/>
</dbReference>
<dbReference type="GO" id="GO:0005829">
    <property type="term" value="C:cytosol"/>
    <property type="evidence" value="ECO:0007669"/>
    <property type="project" value="TreeGrafter"/>
</dbReference>
<evidence type="ECO:0000256" key="2">
    <source>
        <dbReference type="ARBA" id="ARBA00022598"/>
    </source>
</evidence>
<accession>A0A1F5SA43</accession>
<feature type="domain" description="Aminoacyl-tRNA synthetase class Ia" evidence="9">
    <location>
        <begin position="19"/>
        <end position="589"/>
    </location>
</feature>
<dbReference type="SUPFAM" id="SSF52374">
    <property type="entry name" value="Nucleotidylyl transferase"/>
    <property type="match status" value="1"/>
</dbReference>
<evidence type="ECO:0000313" key="12">
    <source>
        <dbReference type="EMBL" id="OGF23575.1"/>
    </source>
</evidence>
<dbReference type="Proteomes" id="UP000176877">
    <property type="component" value="Unassembled WGS sequence"/>
</dbReference>
<dbReference type="Gene3D" id="3.40.50.620">
    <property type="entry name" value="HUPs"/>
    <property type="match status" value="2"/>
</dbReference>
<comment type="subcellular location">
    <subcellularLocation>
        <location evidence="8">Cytoplasm</location>
    </subcellularLocation>
</comment>
<dbReference type="InterPro" id="IPR014729">
    <property type="entry name" value="Rossmann-like_a/b/a_fold"/>
</dbReference>
<evidence type="ECO:0000256" key="5">
    <source>
        <dbReference type="ARBA" id="ARBA00022917"/>
    </source>
</evidence>
<evidence type="ECO:0000256" key="8">
    <source>
        <dbReference type="HAMAP-Rule" id="MF_02004"/>
    </source>
</evidence>
<dbReference type="GO" id="GO:0006438">
    <property type="term" value="P:valyl-tRNA aminoacylation"/>
    <property type="evidence" value="ECO:0007669"/>
    <property type="project" value="UniProtKB-UniRule"/>
</dbReference>
<dbReference type="CDD" id="cd00817">
    <property type="entry name" value="ValRS_core"/>
    <property type="match status" value="1"/>
</dbReference>
<dbReference type="PANTHER" id="PTHR11946:SF93">
    <property type="entry name" value="VALINE--TRNA LIGASE, CHLOROPLASTIC_MITOCHONDRIAL 2"/>
    <property type="match status" value="1"/>
</dbReference>
<comment type="similarity">
    <text evidence="8">Belongs to the class-I aminoacyl-tRNA synthetase family. ValS type 1 subfamily.</text>
</comment>
<feature type="domain" description="Methionyl/Valyl/Leucyl/Isoleucyl-tRNA synthetase anticodon-binding" evidence="10">
    <location>
        <begin position="641"/>
        <end position="778"/>
    </location>
</feature>
<dbReference type="InterPro" id="IPR002303">
    <property type="entry name" value="Valyl-tRNA_ligase"/>
</dbReference>
<feature type="short sequence motif" description="'KMSKS' region" evidence="8">
    <location>
        <begin position="559"/>
        <end position="563"/>
    </location>
</feature>
<dbReference type="NCBIfam" id="TIGR00422">
    <property type="entry name" value="valS"/>
    <property type="match status" value="1"/>
</dbReference>
<dbReference type="SUPFAM" id="SSF46589">
    <property type="entry name" value="tRNA-binding arm"/>
    <property type="match status" value="1"/>
</dbReference>
<evidence type="ECO:0000256" key="6">
    <source>
        <dbReference type="ARBA" id="ARBA00023146"/>
    </source>
</evidence>
<keyword evidence="4 8" id="KW-0067">ATP-binding</keyword>
<dbReference type="InterPro" id="IPR037118">
    <property type="entry name" value="Val-tRNA_synth_C_sf"/>
</dbReference>
<dbReference type="PROSITE" id="PS00178">
    <property type="entry name" value="AA_TRNA_LIGASE_I"/>
    <property type="match status" value="1"/>
</dbReference>
<dbReference type="EC" id="6.1.1.9" evidence="8"/>
<dbReference type="InterPro" id="IPR019499">
    <property type="entry name" value="Val-tRNA_synth_tRNA-bd"/>
</dbReference>
<dbReference type="GO" id="GO:0002161">
    <property type="term" value="F:aminoacyl-tRNA deacylase activity"/>
    <property type="evidence" value="ECO:0007669"/>
    <property type="project" value="InterPro"/>
</dbReference>
<keyword evidence="6 8" id="KW-0030">Aminoacyl-tRNA synthetase</keyword>
<dbReference type="InterPro" id="IPR001412">
    <property type="entry name" value="aa-tRNA-synth_I_CS"/>
</dbReference>
<evidence type="ECO:0000259" key="11">
    <source>
        <dbReference type="Pfam" id="PF10458"/>
    </source>
</evidence>
<comment type="function">
    <text evidence="8">Catalyzes the attachment of valine to tRNA(Val). As ValRS can inadvertently accommodate and process structurally similar amino acids such as threonine, to avoid such errors, it has a 'posttransfer' editing activity that hydrolyzes mischarged Thr-tRNA(Val) in a tRNA-dependent manner.</text>
</comment>
<dbReference type="Pfam" id="PF10458">
    <property type="entry name" value="Val_tRNA-synt_C"/>
    <property type="match status" value="1"/>
</dbReference>
<comment type="domain">
    <text evidence="8">ValRS has two distinct active sites: one for aminoacylation and one for editing. The misactivated threonine is translocated from the active site to the editing site.</text>
</comment>
<evidence type="ECO:0000256" key="3">
    <source>
        <dbReference type="ARBA" id="ARBA00022741"/>
    </source>
</evidence>
<comment type="subunit">
    <text evidence="8">Monomer.</text>
</comment>
<evidence type="ECO:0000313" key="13">
    <source>
        <dbReference type="Proteomes" id="UP000176877"/>
    </source>
</evidence>
<evidence type="ECO:0000256" key="1">
    <source>
        <dbReference type="ARBA" id="ARBA00022490"/>
    </source>
</evidence>
<feature type="binding site" evidence="8">
    <location>
        <position position="562"/>
    </location>
    <ligand>
        <name>ATP</name>
        <dbReference type="ChEBI" id="CHEBI:30616"/>
    </ligand>
</feature>
<keyword evidence="3 8" id="KW-0547">Nucleotide-binding</keyword>
<keyword evidence="2 8" id="KW-0436">Ligase</keyword>
<dbReference type="AlphaFoldDB" id="A0A1F5SA43"/>
<protein>
    <recommendedName>
        <fullName evidence="8">Valine--tRNA ligase</fullName>
        <ecNumber evidence="8">6.1.1.9</ecNumber>
    </recommendedName>
    <alternativeName>
        <fullName evidence="8">Valyl-tRNA synthetase</fullName>
        <shortName evidence="8">ValRS</shortName>
    </alternativeName>
</protein>
<dbReference type="InterPro" id="IPR009008">
    <property type="entry name" value="Val/Leu/Ile-tRNA-synth_edit"/>
</dbReference>
<dbReference type="SUPFAM" id="SSF47323">
    <property type="entry name" value="Anticodon-binding domain of a subclass of class I aminoacyl-tRNA synthetases"/>
    <property type="match status" value="1"/>
</dbReference>
<keyword evidence="5 8" id="KW-0648">Protein biosynthesis</keyword>
<evidence type="ECO:0000256" key="7">
    <source>
        <dbReference type="ARBA" id="ARBA00047552"/>
    </source>
</evidence>
<evidence type="ECO:0000259" key="9">
    <source>
        <dbReference type="Pfam" id="PF00133"/>
    </source>
</evidence>
<dbReference type="HAMAP" id="MF_02004">
    <property type="entry name" value="Val_tRNA_synth_type1"/>
    <property type="match status" value="1"/>
</dbReference>
<organism evidence="12 13">
    <name type="scientific">Candidatus Falkowbacteria bacterium RIFCSPHIGHO2_02_FULL_42_9</name>
    <dbReference type="NCBI Taxonomy" id="1797986"/>
    <lineage>
        <taxon>Bacteria</taxon>
        <taxon>Candidatus Falkowiibacteriota</taxon>
    </lineage>
</organism>
<name>A0A1F5SA43_9BACT</name>
<proteinExistence type="inferred from homology"/>
<dbReference type="InterPro" id="IPR013155">
    <property type="entry name" value="M/V/L/I-tRNA-synth_anticd-bd"/>
</dbReference>
<dbReference type="Pfam" id="PF00133">
    <property type="entry name" value="tRNA-synt_1"/>
    <property type="match status" value="1"/>
</dbReference>
<keyword evidence="8" id="KW-0175">Coiled coil</keyword>